<proteinExistence type="predicted"/>
<dbReference type="STRING" id="349521.HCH_02977"/>
<accession>Q2SHX8</accession>
<dbReference type="EMBL" id="CP000155">
    <property type="protein sequence ID" value="ABC29746.1"/>
    <property type="molecule type" value="Genomic_DNA"/>
</dbReference>
<dbReference type="Proteomes" id="UP000000238">
    <property type="component" value="Chromosome"/>
</dbReference>
<evidence type="ECO:0000313" key="2">
    <source>
        <dbReference type="Proteomes" id="UP000000238"/>
    </source>
</evidence>
<organism evidence="1 2">
    <name type="scientific">Hahella chejuensis (strain KCTC 2396)</name>
    <dbReference type="NCBI Taxonomy" id="349521"/>
    <lineage>
        <taxon>Bacteria</taxon>
        <taxon>Pseudomonadati</taxon>
        <taxon>Pseudomonadota</taxon>
        <taxon>Gammaproteobacteria</taxon>
        <taxon>Oceanospirillales</taxon>
        <taxon>Hahellaceae</taxon>
        <taxon>Hahella</taxon>
    </lineage>
</organism>
<gene>
    <name evidence="1" type="ordered locus">HCH_02977</name>
</gene>
<dbReference type="KEGG" id="hch:HCH_02977"/>
<protein>
    <submittedName>
        <fullName evidence="1">Uncharacterized protein</fullName>
    </submittedName>
</protein>
<reference evidence="1 2" key="1">
    <citation type="journal article" date="2005" name="Nucleic Acids Res.">
        <title>Genomic blueprint of Hahella chejuensis, a marine microbe producing an algicidal agent.</title>
        <authorList>
            <person name="Jeong H."/>
            <person name="Yim J.H."/>
            <person name="Lee C."/>
            <person name="Choi S.-H."/>
            <person name="Park Y.K."/>
            <person name="Yoon S.H."/>
            <person name="Hur C.-G."/>
            <person name="Kang H.-Y."/>
            <person name="Kim D."/>
            <person name="Lee H.H."/>
            <person name="Park K.H."/>
            <person name="Park S.-H."/>
            <person name="Park H.-S."/>
            <person name="Lee H.K."/>
            <person name="Oh T.K."/>
            <person name="Kim J.F."/>
        </authorList>
    </citation>
    <scope>NUCLEOTIDE SEQUENCE [LARGE SCALE GENOMIC DNA]</scope>
    <source>
        <strain evidence="1 2">KCTC 2396</strain>
    </source>
</reference>
<name>Q2SHX8_HAHCH</name>
<evidence type="ECO:0000313" key="1">
    <source>
        <dbReference type="EMBL" id="ABC29746.1"/>
    </source>
</evidence>
<dbReference type="AlphaFoldDB" id="Q2SHX8"/>
<dbReference type="HOGENOM" id="CLU_3153461_0_0_6"/>
<sequence length="48" mass="5290">MKTSLNRGAALIWDQIKAPPLKITVKFTERHDLTCAGPVVADKQIADK</sequence>
<keyword evidence="2" id="KW-1185">Reference proteome</keyword>